<feature type="domain" description="Major facilitator superfamily (MFS) profile" evidence="7">
    <location>
        <begin position="20"/>
        <end position="406"/>
    </location>
</feature>
<dbReference type="InterPro" id="IPR036259">
    <property type="entry name" value="MFS_trans_sf"/>
</dbReference>
<dbReference type="PANTHER" id="PTHR43124:SF3">
    <property type="entry name" value="CHLORAMPHENICOL EFFLUX PUMP RV0191"/>
    <property type="match status" value="1"/>
</dbReference>
<sequence length="408" mass="42385">MTDPIRAGRPPRRALSSGEFIAMIAMLFATVAFSIDSMLPALPDIAAELTPGNENRAQLILTAFILGMGLGTFVAGPISDAIGRKRAILGGAALYTLGAALASVAQTLELVLAARLIQGLGAAGPRVVSLALVRDLYAGRQMARIVSIAMMIFTTVPAIAPALSTGIIALFGWRGIFAAFILFSLVSAGWLGLRQPETLPPQARRPLEPGPLWQAVREVLGHRVVLIAIATQSLAFAALFGTIASVQQIYDIRFGLGASFPYWFAATALISAGGSFLNARLVVRLGMRALVILALGFQLVISGAMTLVFAAGVLPAALAFPAFFFWITCVFFMVAPVLGNLNALALEPMGHIAGTASSVTGALGTVLGVLLGAPIGLAFNGTPVPLMISVSVLSGLGVLLMRKIARVG</sequence>
<evidence type="ECO:0000313" key="8">
    <source>
        <dbReference type="EMBL" id="SDX29306.1"/>
    </source>
</evidence>
<comment type="caution">
    <text evidence="8">The sequence shown here is derived from an EMBL/GenBank/DDBJ whole genome shotgun (WGS) entry which is preliminary data.</text>
</comment>
<keyword evidence="3 6" id="KW-0812">Transmembrane</keyword>
<gene>
    <name evidence="8" type="ORF">SAMN05444006_11348</name>
</gene>
<evidence type="ECO:0000256" key="6">
    <source>
        <dbReference type="SAM" id="Phobius"/>
    </source>
</evidence>
<dbReference type="InterPro" id="IPR011701">
    <property type="entry name" value="MFS"/>
</dbReference>
<feature type="transmembrane region" description="Helical" evidence="6">
    <location>
        <begin position="112"/>
        <end position="133"/>
    </location>
</feature>
<feature type="transmembrane region" description="Helical" evidence="6">
    <location>
        <begin position="20"/>
        <end position="39"/>
    </location>
</feature>
<dbReference type="PROSITE" id="PS00216">
    <property type="entry name" value="SUGAR_TRANSPORT_1"/>
    <property type="match status" value="1"/>
</dbReference>
<evidence type="ECO:0000256" key="1">
    <source>
        <dbReference type="ARBA" id="ARBA00004651"/>
    </source>
</evidence>
<feature type="transmembrane region" description="Helical" evidence="6">
    <location>
        <begin position="323"/>
        <end position="346"/>
    </location>
</feature>
<dbReference type="PROSITE" id="PS50850">
    <property type="entry name" value="MFS"/>
    <property type="match status" value="1"/>
</dbReference>
<dbReference type="EMBL" id="FNOB01000013">
    <property type="protein sequence ID" value="SDX29306.1"/>
    <property type="molecule type" value="Genomic_DNA"/>
</dbReference>
<dbReference type="RefSeq" id="WP_092164089.1">
    <property type="nucleotide sequence ID" value="NZ_BNAB01000009.1"/>
</dbReference>
<evidence type="ECO:0000256" key="3">
    <source>
        <dbReference type="ARBA" id="ARBA00022692"/>
    </source>
</evidence>
<comment type="subcellular location">
    <subcellularLocation>
        <location evidence="1">Cell membrane</location>
        <topology evidence="1">Multi-pass membrane protein</topology>
    </subcellularLocation>
</comment>
<dbReference type="InterPro" id="IPR050189">
    <property type="entry name" value="MFS_Efflux_Transporters"/>
</dbReference>
<evidence type="ECO:0000256" key="2">
    <source>
        <dbReference type="ARBA" id="ARBA00022475"/>
    </source>
</evidence>
<organism evidence="8 9">
    <name type="scientific">Allgaiera indica</name>
    <dbReference type="NCBI Taxonomy" id="765699"/>
    <lineage>
        <taxon>Bacteria</taxon>
        <taxon>Pseudomonadati</taxon>
        <taxon>Pseudomonadota</taxon>
        <taxon>Alphaproteobacteria</taxon>
        <taxon>Rhodobacterales</taxon>
        <taxon>Paracoccaceae</taxon>
        <taxon>Allgaiera</taxon>
    </lineage>
</organism>
<evidence type="ECO:0000259" key="7">
    <source>
        <dbReference type="PROSITE" id="PS50850"/>
    </source>
</evidence>
<dbReference type="SUPFAM" id="SSF103473">
    <property type="entry name" value="MFS general substrate transporter"/>
    <property type="match status" value="1"/>
</dbReference>
<dbReference type="Proteomes" id="UP000199541">
    <property type="component" value="Unassembled WGS sequence"/>
</dbReference>
<dbReference type="Gene3D" id="1.20.1720.10">
    <property type="entry name" value="Multidrug resistance protein D"/>
    <property type="match status" value="1"/>
</dbReference>
<keyword evidence="9" id="KW-1185">Reference proteome</keyword>
<feature type="transmembrane region" description="Helical" evidence="6">
    <location>
        <begin position="88"/>
        <end position="106"/>
    </location>
</feature>
<accession>A0A1H3AI00</accession>
<name>A0A1H3AI00_9RHOB</name>
<feature type="transmembrane region" description="Helical" evidence="6">
    <location>
        <begin position="145"/>
        <end position="170"/>
    </location>
</feature>
<evidence type="ECO:0000256" key="5">
    <source>
        <dbReference type="ARBA" id="ARBA00023136"/>
    </source>
</evidence>
<protein>
    <submittedName>
        <fullName evidence="8">MFS transporter, DHA1 family, bicyclomycin/chloramphenicol resistance protein</fullName>
    </submittedName>
</protein>
<feature type="transmembrane region" description="Helical" evidence="6">
    <location>
        <begin position="224"/>
        <end position="250"/>
    </location>
</feature>
<dbReference type="Pfam" id="PF07690">
    <property type="entry name" value="MFS_1"/>
    <property type="match status" value="1"/>
</dbReference>
<reference evidence="8 9" key="1">
    <citation type="submission" date="2016-10" db="EMBL/GenBank/DDBJ databases">
        <authorList>
            <person name="Varghese N."/>
            <person name="Submissions S."/>
        </authorList>
    </citation>
    <scope>NUCLEOTIDE SEQUENCE [LARGE SCALE GENOMIC DNA]</scope>
    <source>
        <strain evidence="8 9">DSM 24802</strain>
    </source>
</reference>
<feature type="transmembrane region" description="Helical" evidence="6">
    <location>
        <begin position="59"/>
        <end position="76"/>
    </location>
</feature>
<feature type="transmembrane region" description="Helical" evidence="6">
    <location>
        <begin position="384"/>
        <end position="401"/>
    </location>
</feature>
<feature type="transmembrane region" description="Helical" evidence="6">
    <location>
        <begin position="358"/>
        <end position="378"/>
    </location>
</feature>
<feature type="transmembrane region" description="Helical" evidence="6">
    <location>
        <begin position="290"/>
        <end position="317"/>
    </location>
</feature>
<keyword evidence="2" id="KW-1003">Cell membrane</keyword>
<feature type="transmembrane region" description="Helical" evidence="6">
    <location>
        <begin position="262"/>
        <end position="283"/>
    </location>
</feature>
<dbReference type="InterPro" id="IPR020846">
    <property type="entry name" value="MFS_dom"/>
</dbReference>
<keyword evidence="4 6" id="KW-1133">Transmembrane helix</keyword>
<evidence type="ECO:0000256" key="4">
    <source>
        <dbReference type="ARBA" id="ARBA00022989"/>
    </source>
</evidence>
<feature type="transmembrane region" description="Helical" evidence="6">
    <location>
        <begin position="176"/>
        <end position="193"/>
    </location>
</feature>
<keyword evidence="5 6" id="KW-0472">Membrane</keyword>
<dbReference type="CDD" id="cd17320">
    <property type="entry name" value="MFS_MdfA_MDR_like"/>
    <property type="match status" value="1"/>
</dbReference>
<proteinExistence type="predicted"/>
<evidence type="ECO:0000313" key="9">
    <source>
        <dbReference type="Proteomes" id="UP000199541"/>
    </source>
</evidence>
<dbReference type="InterPro" id="IPR005829">
    <property type="entry name" value="Sugar_transporter_CS"/>
</dbReference>
<dbReference type="PANTHER" id="PTHR43124">
    <property type="entry name" value="PURINE EFFLUX PUMP PBUE"/>
    <property type="match status" value="1"/>
</dbReference>